<dbReference type="Gene3D" id="3.40.50.200">
    <property type="entry name" value="Peptidase S8/S53 domain"/>
    <property type="match status" value="1"/>
</dbReference>
<proteinExistence type="inferred from homology"/>
<comment type="caution">
    <text evidence="9">The sequence shown here is derived from an EMBL/GenBank/DDBJ whole genome shotgun (WGS) entry which is preliminary data.</text>
</comment>
<dbReference type="GO" id="GO:0004252">
    <property type="term" value="F:serine-type endopeptidase activity"/>
    <property type="evidence" value="ECO:0007669"/>
    <property type="project" value="UniProtKB-UniRule"/>
</dbReference>
<sequence length="896" mass="96886">MATMVLFGVVLLFAFSRGTATAMDDGFHVRRQLFDPPTSTLTSPGAAGLILVLQEGTEIRPSDSDRDGVALGHVPGFREVAERFHVTQLRPICPWRDRGERWESLNRTFVVRFEEYTPQALAAYAALPSVEQVQEDAFGSLAFEPNDAEFDVSYDGIWPSQWNLRAAPGIDMPPAWEYSTGDSSVLVGIVDSGIKYFHLDLGGGDPPGPNDPISDGNIWVNYREVPSNGVDDDGNGYVDDIVGYDFADDDNDPDDDTDGHATFIAGIISALSRNGWVIAGAAGGTGDGAREGARVPGVRVIPCRVDFRQDVFVLASAVAESFVYLGDLRADGWNVVAVNCSFAFWPVSLWETSAMSDALDYLVSQDVLPVAAAMNWNENFPRWPASRSDVLSVGATDSLGVPADFSNYGSWVEVAAPGVDVISTSINTEDPQADNWFAWSSGTSYAAPHVAAIAALLKSYDPSLTSSQLWQLIVDNTTPYTPTKDVGSGIANAGLALAQILDEVVVAHNGPVSFTSPEMEQSVSVRAVSLGGGSIPSNGVELSYRVDGGSWASLGLEVTAPDSFVTTIPAQPNGSTVDYFIRAENDEGQVAWAPPGAPATTYTYRVDDGFEDDMEFPRGWYVGDSHEGNGAPAWEWSDPEGVVDGPTQIQPEDDHSTDGTRCWVTGALAGSGPNAYEVDGGATVLYSPRFDLVGAEEVVVSYWYWYSETQRGAPRPGYEAAWRVDISNDGGGTWTSLDQRSGSSTDGWEHVTVQLDTVFVEPGEVQLRFLVADHQSTYWAEGLVDDFQIEGVFPVSKIESMELPLHAQLLSGSPNPFGLSIEFKFALTKETSAYLSIYDVAGREVRRLLQDRMSAGEHKIIWDGTDDGGRLLGSGTYFCRLRAGDRLSSKRLVLMR</sequence>
<comment type="similarity">
    <text evidence="1 5 6">Belongs to the peptidase S8 family.</text>
</comment>
<dbReference type="EMBL" id="JAGQHS010000127">
    <property type="protein sequence ID" value="MCA9757889.1"/>
    <property type="molecule type" value="Genomic_DNA"/>
</dbReference>
<dbReference type="PROSITE" id="PS50060">
    <property type="entry name" value="MAM_2"/>
    <property type="match status" value="1"/>
</dbReference>
<keyword evidence="3 5" id="KW-0378">Hydrolase</keyword>
<dbReference type="AlphaFoldDB" id="A0A956NIX0"/>
<protein>
    <submittedName>
        <fullName evidence="9">S8 family serine peptidase</fullName>
    </submittedName>
</protein>
<dbReference type="SUPFAM" id="SSF49899">
    <property type="entry name" value="Concanavalin A-like lectins/glucanases"/>
    <property type="match status" value="1"/>
</dbReference>
<feature type="active site" description="Charge relay system" evidence="5">
    <location>
        <position position="444"/>
    </location>
</feature>
<feature type="active site" description="Charge relay system" evidence="5">
    <location>
        <position position="260"/>
    </location>
</feature>
<keyword evidence="7" id="KW-0732">Signal</keyword>
<dbReference type="InterPro" id="IPR023828">
    <property type="entry name" value="Peptidase_S8_Ser-AS"/>
</dbReference>
<dbReference type="PROSITE" id="PS51892">
    <property type="entry name" value="SUBTILASE"/>
    <property type="match status" value="1"/>
</dbReference>
<feature type="signal peptide" evidence="7">
    <location>
        <begin position="1"/>
        <end position="22"/>
    </location>
</feature>
<evidence type="ECO:0000256" key="7">
    <source>
        <dbReference type="SAM" id="SignalP"/>
    </source>
</evidence>
<reference evidence="9" key="1">
    <citation type="submission" date="2020-04" db="EMBL/GenBank/DDBJ databases">
        <authorList>
            <person name="Zhang T."/>
        </authorList>
    </citation>
    <scope>NUCLEOTIDE SEQUENCE</scope>
    <source>
        <strain evidence="9">HKST-UBA02</strain>
    </source>
</reference>
<dbReference type="PANTHER" id="PTHR43806:SF11">
    <property type="entry name" value="CEREVISIN-RELATED"/>
    <property type="match status" value="1"/>
</dbReference>
<dbReference type="Gene3D" id="2.60.120.260">
    <property type="entry name" value="Galactose-binding domain-like"/>
    <property type="match status" value="1"/>
</dbReference>
<dbReference type="Gene3D" id="2.60.40.4070">
    <property type="match status" value="1"/>
</dbReference>
<keyword evidence="2 5" id="KW-0645">Protease</keyword>
<feature type="active site" description="Charge relay system" evidence="5">
    <location>
        <position position="191"/>
    </location>
</feature>
<dbReference type="Proteomes" id="UP000739538">
    <property type="component" value="Unassembled WGS sequence"/>
</dbReference>
<dbReference type="PRINTS" id="PR00723">
    <property type="entry name" value="SUBTILISIN"/>
</dbReference>
<dbReference type="InterPro" id="IPR023827">
    <property type="entry name" value="Peptidase_S8_Asp-AS"/>
</dbReference>
<gene>
    <name evidence="9" type="ORF">KDA27_19010</name>
</gene>
<reference evidence="9" key="2">
    <citation type="journal article" date="2021" name="Microbiome">
        <title>Successional dynamics and alternative stable states in a saline activated sludge microbial community over 9 years.</title>
        <authorList>
            <person name="Wang Y."/>
            <person name="Ye J."/>
            <person name="Ju F."/>
            <person name="Liu L."/>
            <person name="Boyd J.A."/>
            <person name="Deng Y."/>
            <person name="Parks D.H."/>
            <person name="Jiang X."/>
            <person name="Yin X."/>
            <person name="Woodcroft B.J."/>
            <person name="Tyson G.W."/>
            <person name="Hugenholtz P."/>
            <person name="Polz M.F."/>
            <person name="Zhang T."/>
        </authorList>
    </citation>
    <scope>NUCLEOTIDE SEQUENCE</scope>
    <source>
        <strain evidence="9">HKST-UBA02</strain>
    </source>
</reference>
<feature type="domain" description="MAM" evidence="8">
    <location>
        <begin position="606"/>
        <end position="789"/>
    </location>
</feature>
<evidence type="ECO:0000256" key="1">
    <source>
        <dbReference type="ARBA" id="ARBA00011073"/>
    </source>
</evidence>
<dbReference type="Pfam" id="PF13860">
    <property type="entry name" value="FlgD_ig"/>
    <property type="match status" value="1"/>
</dbReference>
<name>A0A956NIX0_UNCEI</name>
<evidence type="ECO:0000256" key="6">
    <source>
        <dbReference type="RuleBase" id="RU003355"/>
    </source>
</evidence>
<dbReference type="InterPro" id="IPR013320">
    <property type="entry name" value="ConA-like_dom_sf"/>
</dbReference>
<dbReference type="InterPro" id="IPR050131">
    <property type="entry name" value="Peptidase_S8_subtilisin-like"/>
</dbReference>
<evidence type="ECO:0000256" key="3">
    <source>
        <dbReference type="ARBA" id="ARBA00022801"/>
    </source>
</evidence>
<evidence type="ECO:0000256" key="2">
    <source>
        <dbReference type="ARBA" id="ARBA00022670"/>
    </source>
</evidence>
<feature type="chain" id="PRO_5037330175" evidence="7">
    <location>
        <begin position="23"/>
        <end position="896"/>
    </location>
</feature>
<dbReference type="SUPFAM" id="SSF52743">
    <property type="entry name" value="Subtilisin-like"/>
    <property type="match status" value="1"/>
</dbReference>
<dbReference type="InterPro" id="IPR025965">
    <property type="entry name" value="FlgD/Vpr_Ig-like"/>
</dbReference>
<dbReference type="InterPro" id="IPR036852">
    <property type="entry name" value="Peptidase_S8/S53_dom_sf"/>
</dbReference>
<organism evidence="9 10">
    <name type="scientific">Eiseniibacteriota bacterium</name>
    <dbReference type="NCBI Taxonomy" id="2212470"/>
    <lineage>
        <taxon>Bacteria</taxon>
        <taxon>Candidatus Eiseniibacteriota</taxon>
    </lineage>
</organism>
<dbReference type="NCBIfam" id="TIGR04183">
    <property type="entry name" value="Por_Secre_tail"/>
    <property type="match status" value="1"/>
</dbReference>
<evidence type="ECO:0000313" key="10">
    <source>
        <dbReference type="Proteomes" id="UP000739538"/>
    </source>
</evidence>
<dbReference type="InterPro" id="IPR000209">
    <property type="entry name" value="Peptidase_S8/S53_dom"/>
</dbReference>
<dbReference type="GO" id="GO:0006508">
    <property type="term" value="P:proteolysis"/>
    <property type="evidence" value="ECO:0007669"/>
    <property type="project" value="UniProtKB-KW"/>
</dbReference>
<dbReference type="PANTHER" id="PTHR43806">
    <property type="entry name" value="PEPTIDASE S8"/>
    <property type="match status" value="1"/>
</dbReference>
<dbReference type="PROSITE" id="PS00136">
    <property type="entry name" value="SUBTILASE_ASP"/>
    <property type="match status" value="1"/>
</dbReference>
<dbReference type="Pfam" id="PF00082">
    <property type="entry name" value="Peptidase_S8"/>
    <property type="match status" value="1"/>
</dbReference>
<dbReference type="PROSITE" id="PS00138">
    <property type="entry name" value="SUBTILASE_SER"/>
    <property type="match status" value="1"/>
</dbReference>
<keyword evidence="4 5" id="KW-0720">Serine protease</keyword>
<evidence type="ECO:0000256" key="4">
    <source>
        <dbReference type="ARBA" id="ARBA00022825"/>
    </source>
</evidence>
<evidence type="ECO:0000256" key="5">
    <source>
        <dbReference type="PROSITE-ProRule" id="PRU01240"/>
    </source>
</evidence>
<evidence type="ECO:0000313" key="9">
    <source>
        <dbReference type="EMBL" id="MCA9757889.1"/>
    </source>
</evidence>
<accession>A0A956NIX0</accession>
<dbReference type="InterPro" id="IPR000998">
    <property type="entry name" value="MAM_dom"/>
</dbReference>
<dbReference type="InterPro" id="IPR026444">
    <property type="entry name" value="Secre_tail"/>
</dbReference>
<evidence type="ECO:0000259" key="8">
    <source>
        <dbReference type="PROSITE" id="PS50060"/>
    </source>
</evidence>
<dbReference type="GO" id="GO:0016020">
    <property type="term" value="C:membrane"/>
    <property type="evidence" value="ECO:0007669"/>
    <property type="project" value="InterPro"/>
</dbReference>
<dbReference type="InterPro" id="IPR015500">
    <property type="entry name" value="Peptidase_S8_subtilisin-rel"/>
</dbReference>